<name>A0A150NA87_GEOSE</name>
<organism evidence="1 2">
    <name type="scientific">Geobacillus stearothermophilus</name>
    <name type="common">Bacillus stearothermophilus</name>
    <dbReference type="NCBI Taxonomy" id="1422"/>
    <lineage>
        <taxon>Bacteria</taxon>
        <taxon>Bacillati</taxon>
        <taxon>Bacillota</taxon>
        <taxon>Bacilli</taxon>
        <taxon>Bacillales</taxon>
        <taxon>Anoxybacillaceae</taxon>
        <taxon>Geobacillus</taxon>
    </lineage>
</organism>
<evidence type="ECO:0000313" key="2">
    <source>
        <dbReference type="Proteomes" id="UP000075517"/>
    </source>
</evidence>
<accession>A0A150NA87</accession>
<dbReference type="EMBL" id="LQYY01000090">
    <property type="protein sequence ID" value="KYD33591.1"/>
    <property type="molecule type" value="Genomic_DNA"/>
</dbReference>
<gene>
    <name evidence="1" type="ORF">B4114_2137</name>
</gene>
<evidence type="ECO:0000313" key="1">
    <source>
        <dbReference type="EMBL" id="KYD33591.1"/>
    </source>
</evidence>
<dbReference type="Proteomes" id="UP000075517">
    <property type="component" value="Unassembled WGS sequence"/>
</dbReference>
<sequence length="125" mass="15130">MLFYFRFFRRRLPFCFFFDRHSRRRHFDFHSGHNHIRVAYMPIYFFQLFKINPIFLGYFPKSISLLNNMDFHSAPPPTPILFALYPTDACFPISSFNTMYDDERPFMIKKSPAGRKRFRHSGLGN</sequence>
<protein>
    <submittedName>
        <fullName evidence="1">Uncharacterized protein</fullName>
    </submittedName>
</protein>
<dbReference type="AlphaFoldDB" id="A0A150NA87"/>
<comment type="caution">
    <text evidence="1">The sequence shown here is derived from an EMBL/GenBank/DDBJ whole genome shotgun (WGS) entry which is preliminary data.</text>
</comment>
<reference evidence="1 2" key="1">
    <citation type="submission" date="2016-01" db="EMBL/GenBank/DDBJ databases">
        <title>Draft Genome Sequences of Seven Thermophilic Sporeformers Isolated from Foods.</title>
        <authorList>
            <person name="Berendsen E.M."/>
            <person name="Wells-Bennik M.H."/>
            <person name="Krawcyk A.O."/>
            <person name="De Jong A."/>
            <person name="Holsappel S."/>
            <person name="Eijlander R.T."/>
            <person name="Kuipers O.P."/>
        </authorList>
    </citation>
    <scope>NUCLEOTIDE SEQUENCE [LARGE SCALE GENOMIC DNA]</scope>
    <source>
        <strain evidence="1 2">B4114</strain>
    </source>
</reference>
<proteinExistence type="predicted"/>